<evidence type="ECO:0000256" key="3">
    <source>
        <dbReference type="ARBA" id="ARBA00022664"/>
    </source>
</evidence>
<evidence type="ECO:0000256" key="7">
    <source>
        <dbReference type="ARBA" id="ARBA00023242"/>
    </source>
</evidence>
<dbReference type="GO" id="GO:0000398">
    <property type="term" value="P:mRNA splicing, via spliceosome"/>
    <property type="evidence" value="ECO:0007669"/>
    <property type="project" value="TreeGrafter"/>
</dbReference>
<keyword evidence="5" id="KW-0175">Coiled coil</keyword>
<dbReference type="Proteomes" id="UP000019473">
    <property type="component" value="Unassembled WGS sequence"/>
</dbReference>
<feature type="compositionally biased region" description="Basic residues" evidence="8">
    <location>
        <begin position="176"/>
        <end position="191"/>
    </location>
</feature>
<dbReference type="Pfam" id="PF12542">
    <property type="entry name" value="CWC25"/>
    <property type="match status" value="1"/>
</dbReference>
<feature type="compositionally biased region" description="Basic residues" evidence="8">
    <location>
        <begin position="231"/>
        <end position="250"/>
    </location>
</feature>
<dbReference type="InterPro" id="IPR022209">
    <property type="entry name" value="CWC25"/>
</dbReference>
<dbReference type="EMBL" id="AMGW01000004">
    <property type="protein sequence ID" value="EXJ58975.1"/>
    <property type="molecule type" value="Genomic_DNA"/>
</dbReference>
<keyword evidence="6" id="KW-0508">mRNA splicing</keyword>
<protein>
    <recommendedName>
        <fullName evidence="9">CBF1-interacting co-repressor CIR N-terminal domain-containing protein</fullName>
    </recommendedName>
</protein>
<feature type="domain" description="CBF1-interacting co-repressor CIR N-terminal" evidence="9">
    <location>
        <begin position="10"/>
        <end position="46"/>
    </location>
</feature>
<evidence type="ECO:0000313" key="10">
    <source>
        <dbReference type="EMBL" id="EXJ58975.1"/>
    </source>
</evidence>
<gene>
    <name evidence="10" type="ORF">A1O7_06406</name>
</gene>
<evidence type="ECO:0000256" key="5">
    <source>
        <dbReference type="ARBA" id="ARBA00023054"/>
    </source>
</evidence>
<dbReference type="VEuPathDB" id="FungiDB:A1O7_06406"/>
<keyword evidence="3" id="KW-0507">mRNA processing</keyword>
<feature type="compositionally biased region" description="Basic and acidic residues" evidence="8">
    <location>
        <begin position="166"/>
        <end position="175"/>
    </location>
</feature>
<dbReference type="PANTHER" id="PTHR16196:SF0">
    <property type="entry name" value="PRE-MRNA-SPLICING FACTOR CWC25 HOMOLOG"/>
    <property type="match status" value="1"/>
</dbReference>
<evidence type="ECO:0000256" key="4">
    <source>
        <dbReference type="ARBA" id="ARBA00022728"/>
    </source>
</evidence>
<keyword evidence="4" id="KW-0747">Spliceosome</keyword>
<dbReference type="Pfam" id="PF10197">
    <property type="entry name" value="Cir_N"/>
    <property type="match status" value="1"/>
</dbReference>
<dbReference type="AlphaFoldDB" id="W9W1W3"/>
<organism evidence="10 11">
    <name type="scientific">Cladophialophora yegresii CBS 114405</name>
    <dbReference type="NCBI Taxonomy" id="1182544"/>
    <lineage>
        <taxon>Eukaryota</taxon>
        <taxon>Fungi</taxon>
        <taxon>Dikarya</taxon>
        <taxon>Ascomycota</taxon>
        <taxon>Pezizomycotina</taxon>
        <taxon>Eurotiomycetes</taxon>
        <taxon>Chaetothyriomycetidae</taxon>
        <taxon>Chaetothyriales</taxon>
        <taxon>Herpotrichiellaceae</taxon>
        <taxon>Cladophialophora</taxon>
    </lineage>
</organism>
<dbReference type="GO" id="GO:0005684">
    <property type="term" value="C:U2-type spliceosomal complex"/>
    <property type="evidence" value="ECO:0007669"/>
    <property type="project" value="TreeGrafter"/>
</dbReference>
<dbReference type="SMART" id="SM01083">
    <property type="entry name" value="Cir_N"/>
    <property type="match status" value="1"/>
</dbReference>
<keyword evidence="7" id="KW-0539">Nucleus</keyword>
<comment type="subcellular location">
    <subcellularLocation>
        <location evidence="1">Nucleus</location>
    </subcellularLocation>
</comment>
<comment type="similarity">
    <text evidence="2">Belongs to the CWC25 family.</text>
</comment>
<dbReference type="STRING" id="1182544.W9W1W3"/>
<comment type="caution">
    <text evidence="10">The sequence shown here is derived from an EMBL/GenBank/DDBJ whole genome shotgun (WGS) entry which is preliminary data.</text>
</comment>
<feature type="region of interest" description="Disordered" evidence="8">
    <location>
        <begin position="160"/>
        <end position="392"/>
    </location>
</feature>
<name>W9W1W3_9EURO</name>
<dbReference type="InterPro" id="IPR051376">
    <property type="entry name" value="CWC25_splicing_factor"/>
</dbReference>
<evidence type="ECO:0000313" key="11">
    <source>
        <dbReference type="Proteomes" id="UP000019473"/>
    </source>
</evidence>
<dbReference type="HOGENOM" id="CLU_025093_0_0_1"/>
<feature type="compositionally biased region" description="Basic and acidic residues" evidence="8">
    <location>
        <begin position="359"/>
        <end position="372"/>
    </location>
</feature>
<feature type="compositionally biased region" description="Basic and acidic residues" evidence="8">
    <location>
        <begin position="192"/>
        <end position="204"/>
    </location>
</feature>
<keyword evidence="11" id="KW-1185">Reference proteome</keyword>
<dbReference type="OrthoDB" id="21123at2759"/>
<evidence type="ECO:0000256" key="8">
    <source>
        <dbReference type="SAM" id="MobiDB-lite"/>
    </source>
</evidence>
<dbReference type="GeneID" id="19180983"/>
<feature type="compositionally biased region" description="Basic and acidic residues" evidence="8">
    <location>
        <begin position="287"/>
        <end position="313"/>
    </location>
</feature>
<sequence>MGGDLNLKKSWHPVLMSNQKKVWEEEKKALEERKKIDQIMKERAEERAIQELEDLQEAAGGRKRQSRVDWMYNGPSSGQAGTTEEMEGYLLGKRRIDGLIKGSENQKLEKSATEESFMALQNANTARDTAAKIREDPMLAIKKQEQAAYEAMMNDPIKRKLLLKAAGREDDGREREHKRRKHHHHHHHRHRDDRDRSERARPNRDDEDERYGRSRQRRRRSYTPSESRSRSPPRRTAKPRSRSPFRRRRSASPAERRRPRSRSRSYSPPRRNGHSYGVRKMQSWHSSRPERVRSRSPRRKEQAENSDADDRAARLAAMQQDASELQNERQRRLADIAERERADRERDDAARAKTAKHGGRADFVDSFHKKAGDLTLGERMGRNGTSRREEDD</sequence>
<proteinExistence type="inferred from homology"/>
<dbReference type="PANTHER" id="PTHR16196">
    <property type="entry name" value="CELL CYCLE CONTROL PROTEIN CWF25"/>
    <property type="match status" value="1"/>
</dbReference>
<evidence type="ECO:0000256" key="6">
    <source>
        <dbReference type="ARBA" id="ARBA00023187"/>
    </source>
</evidence>
<dbReference type="RefSeq" id="XP_007758598.1">
    <property type="nucleotide sequence ID" value="XM_007760408.1"/>
</dbReference>
<evidence type="ECO:0000259" key="9">
    <source>
        <dbReference type="SMART" id="SM01083"/>
    </source>
</evidence>
<dbReference type="eggNOG" id="KOG3869">
    <property type="taxonomic scope" value="Eukaryota"/>
</dbReference>
<feature type="region of interest" description="Disordered" evidence="8">
    <location>
        <begin position="58"/>
        <end position="83"/>
    </location>
</feature>
<evidence type="ECO:0000256" key="2">
    <source>
        <dbReference type="ARBA" id="ARBA00006695"/>
    </source>
</evidence>
<dbReference type="InterPro" id="IPR019339">
    <property type="entry name" value="CIR_N_dom"/>
</dbReference>
<reference evidence="10 11" key="1">
    <citation type="submission" date="2013-03" db="EMBL/GenBank/DDBJ databases">
        <title>The Genome Sequence of Cladophialophora yegresii CBS 114405.</title>
        <authorList>
            <consortium name="The Broad Institute Genomics Platform"/>
            <person name="Cuomo C."/>
            <person name="de Hoog S."/>
            <person name="Gorbushina A."/>
            <person name="Walker B."/>
            <person name="Young S.K."/>
            <person name="Zeng Q."/>
            <person name="Gargeya S."/>
            <person name="Fitzgerald M."/>
            <person name="Haas B."/>
            <person name="Abouelleil A."/>
            <person name="Allen A.W."/>
            <person name="Alvarado L."/>
            <person name="Arachchi H.M."/>
            <person name="Berlin A.M."/>
            <person name="Chapman S.B."/>
            <person name="Gainer-Dewar J."/>
            <person name="Goldberg J."/>
            <person name="Griggs A."/>
            <person name="Gujja S."/>
            <person name="Hansen M."/>
            <person name="Howarth C."/>
            <person name="Imamovic A."/>
            <person name="Ireland A."/>
            <person name="Larimer J."/>
            <person name="McCowan C."/>
            <person name="Murphy C."/>
            <person name="Pearson M."/>
            <person name="Poon T.W."/>
            <person name="Priest M."/>
            <person name="Roberts A."/>
            <person name="Saif S."/>
            <person name="Shea T."/>
            <person name="Sisk P."/>
            <person name="Sykes S."/>
            <person name="Wortman J."/>
            <person name="Nusbaum C."/>
            <person name="Birren B."/>
        </authorList>
    </citation>
    <scope>NUCLEOTIDE SEQUENCE [LARGE SCALE GENOMIC DNA]</scope>
    <source>
        <strain evidence="10 11">CBS 114405</strain>
    </source>
</reference>
<accession>W9W1W3</accession>
<feature type="compositionally biased region" description="Basic and acidic residues" evidence="8">
    <location>
        <begin position="326"/>
        <end position="351"/>
    </location>
</feature>
<evidence type="ECO:0000256" key="1">
    <source>
        <dbReference type="ARBA" id="ARBA00004123"/>
    </source>
</evidence>